<organism evidence="1">
    <name type="scientific">Pithovirus LCPAC404</name>
    <dbReference type="NCBI Taxonomy" id="2506597"/>
    <lineage>
        <taxon>Viruses</taxon>
        <taxon>Pithoviruses</taxon>
    </lineage>
</organism>
<gene>
    <name evidence="1" type="ORF">LCPAC404_00250</name>
</gene>
<accession>A0A481ZFV6</accession>
<protein>
    <submittedName>
        <fullName evidence="1">Uncharacterized protein</fullName>
    </submittedName>
</protein>
<reference evidence="1" key="1">
    <citation type="journal article" date="2019" name="MBio">
        <title>Virus Genomes from Deep Sea Sediments Expand the Ocean Megavirome and Support Independent Origins of Viral Gigantism.</title>
        <authorList>
            <person name="Backstrom D."/>
            <person name="Yutin N."/>
            <person name="Jorgensen S.L."/>
            <person name="Dharamshi J."/>
            <person name="Homa F."/>
            <person name="Zaremba-Niedwiedzka K."/>
            <person name="Spang A."/>
            <person name="Wolf Y.I."/>
            <person name="Koonin E.V."/>
            <person name="Ettema T.J."/>
        </authorList>
    </citation>
    <scope>NUCLEOTIDE SEQUENCE</scope>
</reference>
<evidence type="ECO:0000313" key="1">
    <source>
        <dbReference type="EMBL" id="QBK93321.1"/>
    </source>
</evidence>
<name>A0A481ZFV6_9VIRU</name>
<dbReference type="EMBL" id="MK500594">
    <property type="protein sequence ID" value="QBK93321.1"/>
    <property type="molecule type" value="Genomic_DNA"/>
</dbReference>
<sequence>MKTCSECDQTKAETEFTSKDDRMSEWCNKCIDFFDKFIAAQVKFICVKAAHEGVDCNLTISGIKELFFKQGGWCAISEIGMTFTT</sequence>
<proteinExistence type="predicted"/>